<dbReference type="AlphaFoldDB" id="A0A8S4QSJ9"/>
<keyword evidence="2" id="KW-1185">Reference proteome</keyword>
<protein>
    <submittedName>
        <fullName evidence="1">Jg13404 protein</fullName>
    </submittedName>
</protein>
<sequence>MPYRCAPSSLMHKTYTGVASGAGLSVSSKDGPVLFVQTARRLTINGYGGGSGGSSSGSGAN</sequence>
<accession>A0A8S4QSJ9</accession>
<evidence type="ECO:0000313" key="2">
    <source>
        <dbReference type="Proteomes" id="UP000838756"/>
    </source>
</evidence>
<name>A0A8S4QSJ9_9NEOP</name>
<feature type="non-terminal residue" evidence="1">
    <location>
        <position position="61"/>
    </location>
</feature>
<feature type="non-terminal residue" evidence="1">
    <location>
        <position position="1"/>
    </location>
</feature>
<dbReference type="Proteomes" id="UP000838756">
    <property type="component" value="Unassembled WGS sequence"/>
</dbReference>
<reference evidence="1" key="1">
    <citation type="submission" date="2022-03" db="EMBL/GenBank/DDBJ databases">
        <authorList>
            <person name="Lindestad O."/>
        </authorList>
    </citation>
    <scope>NUCLEOTIDE SEQUENCE</scope>
</reference>
<dbReference type="EMBL" id="CAKXAJ010013223">
    <property type="protein sequence ID" value="CAH2215872.1"/>
    <property type="molecule type" value="Genomic_DNA"/>
</dbReference>
<proteinExistence type="predicted"/>
<organism evidence="1 2">
    <name type="scientific">Pararge aegeria aegeria</name>
    <dbReference type="NCBI Taxonomy" id="348720"/>
    <lineage>
        <taxon>Eukaryota</taxon>
        <taxon>Metazoa</taxon>
        <taxon>Ecdysozoa</taxon>
        <taxon>Arthropoda</taxon>
        <taxon>Hexapoda</taxon>
        <taxon>Insecta</taxon>
        <taxon>Pterygota</taxon>
        <taxon>Neoptera</taxon>
        <taxon>Endopterygota</taxon>
        <taxon>Lepidoptera</taxon>
        <taxon>Glossata</taxon>
        <taxon>Ditrysia</taxon>
        <taxon>Papilionoidea</taxon>
        <taxon>Nymphalidae</taxon>
        <taxon>Satyrinae</taxon>
        <taxon>Satyrini</taxon>
        <taxon>Parargina</taxon>
        <taxon>Pararge</taxon>
    </lineage>
</organism>
<gene>
    <name evidence="1" type="primary">jg13404</name>
    <name evidence="1" type="ORF">PAEG_LOCUS3956</name>
</gene>
<comment type="caution">
    <text evidence="1">The sequence shown here is derived from an EMBL/GenBank/DDBJ whole genome shotgun (WGS) entry which is preliminary data.</text>
</comment>
<evidence type="ECO:0000313" key="1">
    <source>
        <dbReference type="EMBL" id="CAH2215872.1"/>
    </source>
</evidence>